<dbReference type="Pfam" id="PF00582">
    <property type="entry name" value="Usp"/>
    <property type="match status" value="2"/>
</dbReference>
<organism evidence="3 4">
    <name type="scientific">Hymenobacter edaphi</name>
    <dbReference type="NCBI Taxonomy" id="2211146"/>
    <lineage>
        <taxon>Bacteria</taxon>
        <taxon>Pseudomonadati</taxon>
        <taxon>Bacteroidota</taxon>
        <taxon>Cytophagia</taxon>
        <taxon>Cytophagales</taxon>
        <taxon>Hymenobacteraceae</taxon>
        <taxon>Hymenobacter</taxon>
    </lineage>
</organism>
<keyword evidence="4" id="KW-1185">Reference proteome</keyword>
<evidence type="ECO:0000256" key="1">
    <source>
        <dbReference type="ARBA" id="ARBA00008791"/>
    </source>
</evidence>
<dbReference type="InterPro" id="IPR006016">
    <property type="entry name" value="UspA"/>
</dbReference>
<dbReference type="CDD" id="cd00293">
    <property type="entry name" value="USP-like"/>
    <property type="match status" value="1"/>
</dbReference>
<dbReference type="PANTHER" id="PTHR46268">
    <property type="entry name" value="STRESS RESPONSE PROTEIN NHAX"/>
    <property type="match status" value="1"/>
</dbReference>
<dbReference type="Proteomes" id="UP000248553">
    <property type="component" value="Unassembled WGS sequence"/>
</dbReference>
<gene>
    <name evidence="3" type="ORF">DLM85_15835</name>
</gene>
<comment type="similarity">
    <text evidence="1">Belongs to the universal stress protein A family.</text>
</comment>
<feature type="domain" description="UspA" evidence="2">
    <location>
        <begin position="179"/>
        <end position="265"/>
    </location>
</feature>
<evidence type="ECO:0000259" key="2">
    <source>
        <dbReference type="Pfam" id="PF00582"/>
    </source>
</evidence>
<dbReference type="InterPro" id="IPR014729">
    <property type="entry name" value="Rossmann-like_a/b/a_fold"/>
</dbReference>
<protein>
    <recommendedName>
        <fullName evidence="2">UspA domain-containing protein</fullName>
    </recommendedName>
</protein>
<dbReference type="OrthoDB" id="871451at2"/>
<dbReference type="SUPFAM" id="SSF52402">
    <property type="entry name" value="Adenine nucleotide alpha hydrolases-like"/>
    <property type="match status" value="2"/>
</dbReference>
<dbReference type="RefSeq" id="WP_111479072.1">
    <property type="nucleotide sequence ID" value="NZ_QHKM01000004.1"/>
</dbReference>
<proteinExistence type="inferred from homology"/>
<accession>A0A328BFG9</accession>
<sequence length="269" mass="27756">MLTLLVLTDFSPAADYALRYAATLAAPGGAHLVLLHVRPSLLSPNALTAAPETEEDAHALLRQRLQSLPAGLPASAAVASGEVAAEVAAAVRQREAAVVIVGRPELGPVPDELVHTTSLGLLRHLPCPLLVVPHHAAGAVPPQRALLAVDDQPLPHTPGTAALRPLLGQAALTVAFVADEEVAADPEQAFRNARHAGLLAGFGPVQERGFANADAAAGIADATALVQPDLLAVVARRRSLLGRLFHQSVTAAVVRDATVPVLVLPEHAD</sequence>
<reference evidence="4" key="1">
    <citation type="submission" date="2018-05" db="EMBL/GenBank/DDBJ databases">
        <authorList>
            <person name="Nie L."/>
        </authorList>
    </citation>
    <scope>NUCLEOTIDE SEQUENCE [LARGE SCALE GENOMIC DNA]</scope>
    <source>
        <strain evidence="4">NL</strain>
    </source>
</reference>
<dbReference type="EMBL" id="QHKM01000004">
    <property type="protein sequence ID" value="RAK66162.1"/>
    <property type="molecule type" value="Genomic_DNA"/>
</dbReference>
<evidence type="ECO:0000313" key="4">
    <source>
        <dbReference type="Proteomes" id="UP000248553"/>
    </source>
</evidence>
<dbReference type="Gene3D" id="3.40.50.620">
    <property type="entry name" value="HUPs"/>
    <property type="match status" value="2"/>
</dbReference>
<dbReference type="AlphaFoldDB" id="A0A328BFG9"/>
<name>A0A328BFG9_9BACT</name>
<dbReference type="PANTHER" id="PTHR46268:SF6">
    <property type="entry name" value="UNIVERSAL STRESS PROTEIN UP12"/>
    <property type="match status" value="1"/>
</dbReference>
<evidence type="ECO:0000313" key="3">
    <source>
        <dbReference type="EMBL" id="RAK66162.1"/>
    </source>
</evidence>
<comment type="caution">
    <text evidence="3">The sequence shown here is derived from an EMBL/GenBank/DDBJ whole genome shotgun (WGS) entry which is preliminary data.</text>
</comment>
<feature type="domain" description="UspA" evidence="2">
    <location>
        <begin position="3"/>
        <end position="133"/>
    </location>
</feature>